<gene>
    <name evidence="2" type="ORF">MM415A01563_0008</name>
    <name evidence="3" type="ORF">MM415B02467_0007</name>
</gene>
<keyword evidence="1" id="KW-0472">Membrane</keyword>
<evidence type="ECO:0000313" key="2">
    <source>
        <dbReference type="EMBL" id="QJA76190.1"/>
    </source>
</evidence>
<accession>A0A6M3L9U0</accession>
<proteinExistence type="predicted"/>
<dbReference type="EMBL" id="MT142210">
    <property type="protein sequence ID" value="QJA76190.1"/>
    <property type="molecule type" value="Genomic_DNA"/>
</dbReference>
<keyword evidence="1" id="KW-0812">Transmembrane</keyword>
<reference evidence="3" key="1">
    <citation type="submission" date="2020-03" db="EMBL/GenBank/DDBJ databases">
        <title>The deep terrestrial virosphere.</title>
        <authorList>
            <person name="Holmfeldt K."/>
            <person name="Nilsson E."/>
            <person name="Simone D."/>
            <person name="Lopez-Fernandez M."/>
            <person name="Wu X."/>
            <person name="de Brujin I."/>
            <person name="Lundin D."/>
            <person name="Andersson A."/>
            <person name="Bertilsson S."/>
            <person name="Dopson M."/>
        </authorList>
    </citation>
    <scope>NUCLEOTIDE SEQUENCE</scope>
    <source>
        <strain evidence="2">MM415A01563</strain>
        <strain evidence="3">MM415B02467</strain>
    </source>
</reference>
<organism evidence="3">
    <name type="scientific">viral metagenome</name>
    <dbReference type="NCBI Taxonomy" id="1070528"/>
    <lineage>
        <taxon>unclassified sequences</taxon>
        <taxon>metagenomes</taxon>
        <taxon>organismal metagenomes</taxon>
    </lineage>
</organism>
<evidence type="ECO:0000313" key="3">
    <source>
        <dbReference type="EMBL" id="QJA89945.1"/>
    </source>
</evidence>
<keyword evidence="1" id="KW-1133">Transmembrane helix</keyword>
<feature type="transmembrane region" description="Helical" evidence="1">
    <location>
        <begin position="33"/>
        <end position="52"/>
    </location>
</feature>
<evidence type="ECO:0000256" key="1">
    <source>
        <dbReference type="SAM" id="Phobius"/>
    </source>
</evidence>
<dbReference type="EMBL" id="MT142880">
    <property type="protein sequence ID" value="QJA89945.1"/>
    <property type="molecule type" value="Genomic_DNA"/>
</dbReference>
<protein>
    <submittedName>
        <fullName evidence="3">Uncharacterized protein</fullName>
    </submittedName>
</protein>
<feature type="transmembrane region" description="Helical" evidence="1">
    <location>
        <begin position="6"/>
        <end position="24"/>
    </location>
</feature>
<name>A0A6M3L9U0_9ZZZZ</name>
<sequence>MNNIWIGYTGIAIAFTILVSWAIFTRIDWPRKIVLQAVLIVFCVWFGAVLWVTSQSFFGWPADGMTTVESRILAIRVKEPDPQTSHPGAIYLWLELKPELTPRYLMGGVLSPFVYFSPVAPKSCQVPYSKELHKKINQLLKQQKGMAGSFLMAKGKKGKKMTRRDGVRDDQIEFKIINPLTELQKNEDETQSIVPGG</sequence>
<dbReference type="AlphaFoldDB" id="A0A6M3L9U0"/>